<reference evidence="1 2" key="1">
    <citation type="submission" date="2016-08" db="EMBL/GenBank/DDBJ databases">
        <title>Draft genome sequence of Candidatus Piscirickettsia litoralis, from seawater.</title>
        <authorList>
            <person name="Wan X."/>
            <person name="Lee A.J."/>
            <person name="Hou S."/>
            <person name="Donachie S.P."/>
        </authorList>
    </citation>
    <scope>NUCLEOTIDE SEQUENCE [LARGE SCALE GENOMIC DNA]</scope>
    <source>
        <strain evidence="1 2">Y2</strain>
    </source>
</reference>
<dbReference type="InterPro" id="IPR021927">
    <property type="entry name" value="DUF3540"/>
</dbReference>
<gene>
    <name evidence="1" type="ORF">BGC07_05760</name>
</gene>
<dbReference type="Proteomes" id="UP000094329">
    <property type="component" value="Unassembled WGS sequence"/>
</dbReference>
<dbReference type="EMBL" id="MDTU01000001">
    <property type="protein sequence ID" value="ODN42521.1"/>
    <property type="molecule type" value="Genomic_DNA"/>
</dbReference>
<evidence type="ECO:0000313" key="1">
    <source>
        <dbReference type="EMBL" id="ODN42521.1"/>
    </source>
</evidence>
<keyword evidence="2" id="KW-1185">Reference proteome</keyword>
<comment type="caution">
    <text evidence="1">The sequence shown here is derived from an EMBL/GenBank/DDBJ whole genome shotgun (WGS) entry which is preliminary data.</text>
</comment>
<proteinExistence type="predicted"/>
<sequence length="98" mass="11043">MEIDSRNNLLRFEHFSIFGFSVSSSVNSVRAICSLFDQTVKQLLQKAKFIERKVSEAEIVHAEEINMKVNNSVAIKSKQTSIQSSDYVNISSDLINMG</sequence>
<accession>A0ABX3A0Y6</accession>
<organism evidence="1 2">
    <name type="scientific">Piscirickettsia litoralis</name>
    <dbReference type="NCBI Taxonomy" id="1891921"/>
    <lineage>
        <taxon>Bacteria</taxon>
        <taxon>Pseudomonadati</taxon>
        <taxon>Pseudomonadota</taxon>
        <taxon>Gammaproteobacteria</taxon>
        <taxon>Thiotrichales</taxon>
        <taxon>Piscirickettsiaceae</taxon>
        <taxon>Piscirickettsia</taxon>
    </lineage>
</organism>
<evidence type="ECO:0000313" key="2">
    <source>
        <dbReference type="Proteomes" id="UP000094329"/>
    </source>
</evidence>
<name>A0ABX3A0Y6_9GAMM</name>
<dbReference type="RefSeq" id="WP_069312318.1">
    <property type="nucleotide sequence ID" value="NZ_MDTU01000001.1"/>
</dbReference>
<dbReference type="Pfam" id="PF12059">
    <property type="entry name" value="DUF3540"/>
    <property type="match status" value="1"/>
</dbReference>
<protein>
    <submittedName>
        <fullName evidence="1">Uncharacterized protein</fullName>
    </submittedName>
</protein>